<dbReference type="EMBL" id="RBNI01011570">
    <property type="protein sequence ID" value="RUP43156.1"/>
    <property type="molecule type" value="Genomic_DNA"/>
</dbReference>
<gene>
    <name evidence="2" type="ORF">BC936DRAFT_137535</name>
</gene>
<reference evidence="2 3" key="1">
    <citation type="journal article" date="2018" name="New Phytol.">
        <title>Phylogenomics of Endogonaceae and evolution of mycorrhizas within Mucoromycota.</title>
        <authorList>
            <person name="Chang Y."/>
            <person name="Desiro A."/>
            <person name="Na H."/>
            <person name="Sandor L."/>
            <person name="Lipzen A."/>
            <person name="Clum A."/>
            <person name="Barry K."/>
            <person name="Grigoriev I.V."/>
            <person name="Martin F.M."/>
            <person name="Stajich J.E."/>
            <person name="Smith M.E."/>
            <person name="Bonito G."/>
            <person name="Spatafora J.W."/>
        </authorList>
    </citation>
    <scope>NUCLEOTIDE SEQUENCE [LARGE SCALE GENOMIC DNA]</scope>
    <source>
        <strain evidence="2 3">GMNB39</strain>
    </source>
</reference>
<dbReference type="Proteomes" id="UP000268093">
    <property type="component" value="Unassembled WGS sequence"/>
</dbReference>
<name>A0A433CX50_9FUNG</name>
<proteinExistence type="predicted"/>
<protein>
    <submittedName>
        <fullName evidence="2">Uncharacterized protein</fullName>
    </submittedName>
</protein>
<accession>A0A433CX50</accession>
<evidence type="ECO:0000313" key="3">
    <source>
        <dbReference type="Proteomes" id="UP000268093"/>
    </source>
</evidence>
<dbReference type="AlphaFoldDB" id="A0A433CX50"/>
<organism evidence="2 3">
    <name type="scientific">Jimgerdemannia flammicorona</name>
    <dbReference type="NCBI Taxonomy" id="994334"/>
    <lineage>
        <taxon>Eukaryota</taxon>
        <taxon>Fungi</taxon>
        <taxon>Fungi incertae sedis</taxon>
        <taxon>Mucoromycota</taxon>
        <taxon>Mucoromycotina</taxon>
        <taxon>Endogonomycetes</taxon>
        <taxon>Endogonales</taxon>
        <taxon>Endogonaceae</taxon>
        <taxon>Jimgerdemannia</taxon>
    </lineage>
</organism>
<evidence type="ECO:0000256" key="1">
    <source>
        <dbReference type="SAM" id="MobiDB-lite"/>
    </source>
</evidence>
<keyword evidence="3" id="KW-1185">Reference proteome</keyword>
<evidence type="ECO:0000313" key="2">
    <source>
        <dbReference type="EMBL" id="RUP43156.1"/>
    </source>
</evidence>
<feature type="compositionally biased region" description="Polar residues" evidence="1">
    <location>
        <begin position="13"/>
        <end position="28"/>
    </location>
</feature>
<sequence>MRKSLVIKPRVSTLNPPFQQRNTPNHPRQPTHIFGPHLRSDPRRDLFHNLLALALDGAEHRQVTVVRELVGGARVVPHGLRIGFTRQTLAVHLRLHVLDVGFHLVTEGTTGSGRLSRADQRLHIAVELADLYQNDTVVQRVNIT</sequence>
<comment type="caution">
    <text evidence="2">The sequence shown here is derived from an EMBL/GenBank/DDBJ whole genome shotgun (WGS) entry which is preliminary data.</text>
</comment>
<feature type="region of interest" description="Disordered" evidence="1">
    <location>
        <begin position="13"/>
        <end position="32"/>
    </location>
</feature>